<evidence type="ECO:0000256" key="4">
    <source>
        <dbReference type="ARBA" id="ARBA00023125"/>
    </source>
</evidence>
<keyword evidence="6" id="KW-0814">Transposable element</keyword>
<keyword evidence="4 6" id="KW-0238">DNA-binding</keyword>
<dbReference type="HOGENOM" id="CLU_036805_10_4_9"/>
<evidence type="ECO:0000256" key="1">
    <source>
        <dbReference type="ARBA" id="ARBA00002190"/>
    </source>
</evidence>
<dbReference type="GO" id="GO:0004803">
    <property type="term" value="F:transposase activity"/>
    <property type="evidence" value="ECO:0007669"/>
    <property type="project" value="UniProtKB-UniRule"/>
</dbReference>
<gene>
    <name evidence="7" type="ORF">BACPEC_01867</name>
</gene>
<evidence type="ECO:0000313" key="8">
    <source>
        <dbReference type="Proteomes" id="UP000003136"/>
    </source>
</evidence>
<evidence type="ECO:0000256" key="3">
    <source>
        <dbReference type="ARBA" id="ARBA00022578"/>
    </source>
</evidence>
<evidence type="ECO:0000313" key="7">
    <source>
        <dbReference type="EMBL" id="EEC57359.1"/>
    </source>
</evidence>
<dbReference type="Proteomes" id="UP000003136">
    <property type="component" value="Unassembled WGS sequence"/>
</dbReference>
<dbReference type="GO" id="GO:0003677">
    <property type="term" value="F:DNA binding"/>
    <property type="evidence" value="ECO:0007669"/>
    <property type="project" value="UniProtKB-UniRule"/>
</dbReference>
<accession>B7AS13</accession>
<evidence type="ECO:0000256" key="6">
    <source>
        <dbReference type="RuleBase" id="RU365089"/>
    </source>
</evidence>
<reference evidence="7 8" key="2">
    <citation type="submission" date="2008-11" db="EMBL/GenBank/DDBJ databases">
        <authorList>
            <person name="Fulton L."/>
            <person name="Clifton S."/>
            <person name="Fulton B."/>
            <person name="Xu J."/>
            <person name="Minx P."/>
            <person name="Pepin K.H."/>
            <person name="Johnson M."/>
            <person name="Bhonagiri V."/>
            <person name="Nash W.E."/>
            <person name="Mardis E.R."/>
            <person name="Wilson R.K."/>
        </authorList>
    </citation>
    <scope>NUCLEOTIDE SEQUENCE [LARGE SCALE GENOMIC DNA]</scope>
    <source>
        <strain evidence="7 8">ATCC 43243</strain>
    </source>
</reference>
<sequence>MDAIHYHVRSEGRIVKRAVYIALGIDMNGKKDVLGMYVGENESAKFWLSIMNGLKKQRR</sequence>
<comment type="function">
    <text evidence="1 6">Required for the transposition of the insertion element.</text>
</comment>
<evidence type="ECO:0000256" key="2">
    <source>
        <dbReference type="ARBA" id="ARBA00010961"/>
    </source>
</evidence>
<dbReference type="Pfam" id="PF00872">
    <property type="entry name" value="Transposase_mut"/>
    <property type="match status" value="1"/>
</dbReference>
<evidence type="ECO:0000256" key="5">
    <source>
        <dbReference type="ARBA" id="ARBA00023172"/>
    </source>
</evidence>
<protein>
    <recommendedName>
        <fullName evidence="6">Mutator family transposase</fullName>
    </recommendedName>
</protein>
<reference evidence="7 8" key="1">
    <citation type="submission" date="2008-11" db="EMBL/GenBank/DDBJ databases">
        <title>Draft genome sequence of Bacteroides pectinophilus (ATCC 43243).</title>
        <authorList>
            <person name="Sudarsanam P."/>
            <person name="Ley R."/>
            <person name="Guruge J."/>
            <person name="Turnbaugh P.J."/>
            <person name="Mahowald M."/>
            <person name="Liep D."/>
            <person name="Gordon J."/>
        </authorList>
    </citation>
    <scope>NUCLEOTIDE SEQUENCE [LARGE SCALE GENOMIC DNA]</scope>
    <source>
        <strain evidence="7 8">ATCC 43243</strain>
    </source>
</reference>
<dbReference type="GO" id="GO:0006313">
    <property type="term" value="P:DNA transposition"/>
    <property type="evidence" value="ECO:0007669"/>
    <property type="project" value="UniProtKB-UniRule"/>
</dbReference>
<dbReference type="STRING" id="483218.BACPEC_01867"/>
<dbReference type="EMBL" id="ABVQ01000036">
    <property type="protein sequence ID" value="EEC57359.1"/>
    <property type="molecule type" value="Genomic_DNA"/>
</dbReference>
<comment type="caution">
    <text evidence="7">The sequence shown here is derived from an EMBL/GenBank/DDBJ whole genome shotgun (WGS) entry which is preliminary data.</text>
</comment>
<dbReference type="PANTHER" id="PTHR33217">
    <property type="entry name" value="TRANSPOSASE FOR INSERTION SEQUENCE ELEMENT IS1081"/>
    <property type="match status" value="1"/>
</dbReference>
<keyword evidence="5 6" id="KW-0233">DNA recombination</keyword>
<keyword evidence="3 6" id="KW-0815">Transposition</keyword>
<dbReference type="eggNOG" id="COG3328">
    <property type="taxonomic scope" value="Bacteria"/>
</dbReference>
<keyword evidence="8" id="KW-1185">Reference proteome</keyword>
<proteinExistence type="inferred from homology"/>
<dbReference type="PANTHER" id="PTHR33217:SF8">
    <property type="entry name" value="MUTATOR FAMILY TRANSPOSASE"/>
    <property type="match status" value="1"/>
</dbReference>
<organism evidence="7 8">
    <name type="scientific">[Bacteroides] pectinophilus ATCC 43243</name>
    <dbReference type="NCBI Taxonomy" id="483218"/>
    <lineage>
        <taxon>Bacteria</taxon>
        <taxon>Bacillati</taxon>
        <taxon>Bacillota</taxon>
        <taxon>Clostridia</taxon>
        <taxon>Eubacteriales</taxon>
    </lineage>
</organism>
<name>B7AS13_9FIRM</name>
<comment type="similarity">
    <text evidence="2 6">Belongs to the transposase mutator family.</text>
</comment>
<dbReference type="AlphaFoldDB" id="B7AS13"/>
<dbReference type="InterPro" id="IPR001207">
    <property type="entry name" value="Transposase_mutator"/>
</dbReference>